<evidence type="ECO:0000313" key="4">
    <source>
        <dbReference type="Proteomes" id="UP000250918"/>
    </source>
</evidence>
<dbReference type="InterPro" id="IPR026444">
    <property type="entry name" value="Secre_tail"/>
</dbReference>
<protein>
    <recommendedName>
        <fullName evidence="2">PKD domain-containing protein</fullName>
    </recommendedName>
</protein>
<dbReference type="SUPFAM" id="SSF49478">
    <property type="entry name" value="Cna protein B-type domain"/>
    <property type="match status" value="1"/>
</dbReference>
<sequence length="1157" mass="125116">MRLKLKTALMLVVAAGILLPTLSDVAVAQPRVNVMPGNQPGQVYKIIWPGQQMIVWGNVNGGATPYAYQWDFGDGTAPVSGAVSNPKYIAVNHTYATQGPKLAVLTVTDGNGDSEADTVEIEVAPRTSEVEINAAIENGLRWLYLQQTTGGYWNENNGYPTAATATAVLAFENQGHLPTNDINKDIYAEYVQAGLNYINTRLAAVAVPAQAHGDPEEVVPGNADVNGIGLMPNSGRSTYEVGMVMMALVASRAPDRIATTGPANVIGRSYRDIVIDLVDFCAWSQTDANWGRGGWRYSPNSGDADNSVSQWPTIGLEAAESDWGIEAPGFVKSEMLYWIAASQYSGGYWDGAFPYTPGSFSYSGMATSGAGICELGYVGISKNDTRYVRALDFFARQWNTVGGNNFGYYYGMYAIAKGFRTAVDDADNVSEVTCLGAGCGINWYNDYATWLVTHQNASGQWTSGWWSYMTDHCFALLILQRTLFGGSPVAVIKAPPSAPPSIPIPMDGSFSYHQDPVNHKIVSWLWDFDASDGVDWANPDDSGDIITNPGYPLADGIEADTFVVTLRVVDDNDPYKAAEVTHIVVVDRNNHPPTAVAGGPYAAKVGEPITFDGTGSYDPDAGDHIESYSWDLNGDGVFGDCTDPICERTWNEDYRGYISLIVTDGFGAQSWDTSSVRVWTSRVDVSVAPEDIAFSVPQPQPGNNIQIEATIRCDATSNPVQGVQVRFFDGDPSVPTNQIGATQTILAMTAGDAVSVSVDYVVPLTLPRTINVVVDPENLIEEFDEGNNLASKQILAGPTEGLIFGKVTAGAVNLQGVVLYLVVGSNTVDSVITDADGKYEFGELADGDYVVDLQAPLGMSPVGESVVPVTVQGEPVELNFELKNVATGKVCDLWWWKEQLLAIKEGRKLYNGLTKEMVDGYGQLIYDHFYSRSDGFAIRILWVSYASEDAQDAAARISTYDRALTFEDIYWIFFKEYDESYKAKAERSLLVSLLNVVSARQGQLAIVTADGATASQAITYFAGLYVAGGSDNLYAAYINLKKMYMKQIIPAGIVPLSTPNIMYKPGEKVIPDGYALAQNFPNPFNPMTTISFSLPVASEYSLTIYNMAGQVVAEITGAADAGVVSIKWDGSAFSSGVYLYRLSAGSFTDSRKMMLLK</sequence>
<dbReference type="CDD" id="cd00146">
    <property type="entry name" value="PKD"/>
    <property type="match status" value="1"/>
</dbReference>
<dbReference type="InterPro" id="IPR011635">
    <property type="entry name" value="CARDB"/>
</dbReference>
<evidence type="ECO:0000313" key="3">
    <source>
        <dbReference type="EMBL" id="PWB68099.1"/>
    </source>
</evidence>
<dbReference type="InterPro" id="IPR022409">
    <property type="entry name" value="PKD/Chitinase_dom"/>
</dbReference>
<organism evidence="3 4">
    <name type="scientific">candidate division GN15 bacterium</name>
    <dbReference type="NCBI Taxonomy" id="2072418"/>
    <lineage>
        <taxon>Bacteria</taxon>
        <taxon>candidate division GN15</taxon>
    </lineage>
</organism>
<name>A0A855X3A1_9BACT</name>
<proteinExistence type="predicted"/>
<feature type="chain" id="PRO_5032397589" description="PKD domain-containing protein" evidence="1">
    <location>
        <begin position="29"/>
        <end position="1157"/>
    </location>
</feature>
<dbReference type="InterPro" id="IPR000601">
    <property type="entry name" value="PKD_dom"/>
</dbReference>
<comment type="caution">
    <text evidence="3">The sequence shown here is derived from an EMBL/GenBank/DDBJ whole genome shotgun (WGS) entry which is preliminary data.</text>
</comment>
<dbReference type="Gene3D" id="2.60.40.4070">
    <property type="match status" value="1"/>
</dbReference>
<dbReference type="SUPFAM" id="SSF48239">
    <property type="entry name" value="Terpenoid cyclases/Protein prenyltransferases"/>
    <property type="match status" value="1"/>
</dbReference>
<dbReference type="Proteomes" id="UP000250918">
    <property type="component" value="Unassembled WGS sequence"/>
</dbReference>
<dbReference type="InterPro" id="IPR008930">
    <property type="entry name" value="Terpenoid_cyclase/PrenylTrfase"/>
</dbReference>
<accession>A0A855X3A1</accession>
<feature type="signal peptide" evidence="1">
    <location>
        <begin position="1"/>
        <end position="28"/>
    </location>
</feature>
<dbReference type="InterPro" id="IPR013783">
    <property type="entry name" value="Ig-like_fold"/>
</dbReference>
<dbReference type="Pfam" id="PF07705">
    <property type="entry name" value="CARDB"/>
    <property type="match status" value="1"/>
</dbReference>
<dbReference type="PROSITE" id="PS50093">
    <property type="entry name" value="PKD"/>
    <property type="match status" value="1"/>
</dbReference>
<dbReference type="NCBIfam" id="TIGR04183">
    <property type="entry name" value="Por_Secre_tail"/>
    <property type="match status" value="1"/>
</dbReference>
<feature type="domain" description="PKD" evidence="2">
    <location>
        <begin position="64"/>
        <end position="128"/>
    </location>
</feature>
<dbReference type="SMART" id="SM00089">
    <property type="entry name" value="PKD"/>
    <property type="match status" value="3"/>
</dbReference>
<dbReference type="InterPro" id="IPR035986">
    <property type="entry name" value="PKD_dom_sf"/>
</dbReference>
<evidence type="ECO:0000259" key="2">
    <source>
        <dbReference type="PROSITE" id="PS50093"/>
    </source>
</evidence>
<dbReference type="Pfam" id="PF18911">
    <property type="entry name" value="PKD_4"/>
    <property type="match status" value="2"/>
</dbReference>
<gene>
    <name evidence="3" type="ORF">C3F09_12335</name>
</gene>
<reference evidence="3 4" key="1">
    <citation type="journal article" date="2018" name="ISME J.">
        <title>A methanotrophic archaeon couples anaerobic oxidation of methane to Fe(III) reduction.</title>
        <authorList>
            <person name="Cai C."/>
            <person name="Leu A.O."/>
            <person name="Xie G.J."/>
            <person name="Guo J."/>
            <person name="Feng Y."/>
            <person name="Zhao J.X."/>
            <person name="Tyson G.W."/>
            <person name="Yuan Z."/>
            <person name="Hu S."/>
        </authorList>
    </citation>
    <scope>NUCLEOTIDE SEQUENCE [LARGE SCALE GENOMIC DNA]</scope>
    <source>
        <strain evidence="3">FeB_12</strain>
    </source>
</reference>
<evidence type="ECO:0000256" key="1">
    <source>
        <dbReference type="SAM" id="SignalP"/>
    </source>
</evidence>
<dbReference type="Gene3D" id="2.60.40.10">
    <property type="entry name" value="Immunoglobulins"/>
    <property type="match status" value="5"/>
</dbReference>
<keyword evidence="1" id="KW-0732">Signal</keyword>
<dbReference type="Pfam" id="PF18962">
    <property type="entry name" value="Por_Secre_tail"/>
    <property type="match status" value="1"/>
</dbReference>
<dbReference type="EMBL" id="PQAP01000217">
    <property type="protein sequence ID" value="PWB68099.1"/>
    <property type="molecule type" value="Genomic_DNA"/>
</dbReference>
<dbReference type="AlphaFoldDB" id="A0A855X3A1"/>
<dbReference type="SUPFAM" id="SSF49299">
    <property type="entry name" value="PKD domain"/>
    <property type="match status" value="2"/>
</dbReference>
<dbReference type="Gene3D" id="1.50.10.20">
    <property type="match status" value="1"/>
</dbReference>